<dbReference type="EC" id="2.7.13.3" evidence="2"/>
<dbReference type="InterPro" id="IPR000014">
    <property type="entry name" value="PAS"/>
</dbReference>
<evidence type="ECO:0000256" key="6">
    <source>
        <dbReference type="ARBA" id="ARBA00023136"/>
    </source>
</evidence>
<evidence type="ECO:0000256" key="7">
    <source>
        <dbReference type="SAM" id="Coils"/>
    </source>
</evidence>
<dbReference type="InterPro" id="IPR003594">
    <property type="entry name" value="HATPase_dom"/>
</dbReference>
<dbReference type="InterPro" id="IPR005467">
    <property type="entry name" value="His_kinase_dom"/>
</dbReference>
<dbReference type="Gene3D" id="3.30.450.20">
    <property type="entry name" value="PAS domain"/>
    <property type="match status" value="3"/>
</dbReference>
<dbReference type="Pfam" id="PF08448">
    <property type="entry name" value="PAS_4"/>
    <property type="match status" value="2"/>
</dbReference>
<keyword evidence="7" id="KW-0175">Coiled coil</keyword>
<dbReference type="InterPro" id="IPR036097">
    <property type="entry name" value="HisK_dim/P_sf"/>
</dbReference>
<evidence type="ECO:0000256" key="3">
    <source>
        <dbReference type="ARBA" id="ARBA00022553"/>
    </source>
</evidence>
<evidence type="ECO:0000259" key="9">
    <source>
        <dbReference type="PROSITE" id="PS50109"/>
    </source>
</evidence>
<keyword evidence="3" id="KW-0597">Phosphoprotein</keyword>
<dbReference type="GO" id="GO:0007234">
    <property type="term" value="P:osmosensory signaling via phosphorelay pathway"/>
    <property type="evidence" value="ECO:0007669"/>
    <property type="project" value="TreeGrafter"/>
</dbReference>
<dbReference type="PRINTS" id="PR00344">
    <property type="entry name" value="BCTRLSENSOR"/>
</dbReference>
<dbReference type="SUPFAM" id="SSF55785">
    <property type="entry name" value="PYP-like sensor domain (PAS domain)"/>
    <property type="match status" value="3"/>
</dbReference>
<dbReference type="InterPro" id="IPR003661">
    <property type="entry name" value="HisK_dim/P_dom"/>
</dbReference>
<dbReference type="Pfam" id="PF02518">
    <property type="entry name" value="HATPase_c"/>
    <property type="match status" value="1"/>
</dbReference>
<dbReference type="CDD" id="cd00130">
    <property type="entry name" value="PAS"/>
    <property type="match status" value="2"/>
</dbReference>
<organism evidence="10 11">
    <name type="scientific">Nibricoccus aquaticus</name>
    <dbReference type="NCBI Taxonomy" id="2576891"/>
    <lineage>
        <taxon>Bacteria</taxon>
        <taxon>Pseudomonadati</taxon>
        <taxon>Verrucomicrobiota</taxon>
        <taxon>Opitutia</taxon>
        <taxon>Opitutales</taxon>
        <taxon>Opitutaceae</taxon>
        <taxon>Nibricoccus</taxon>
    </lineage>
</organism>
<keyword evidence="11" id="KW-1185">Reference proteome</keyword>
<dbReference type="InterPro" id="IPR035965">
    <property type="entry name" value="PAS-like_dom_sf"/>
</dbReference>
<gene>
    <name evidence="10" type="ORF">CMV30_16995</name>
</gene>
<dbReference type="CDD" id="cd19410">
    <property type="entry name" value="HK9-like_sensor"/>
    <property type="match status" value="1"/>
</dbReference>
<dbReference type="SMART" id="SM00387">
    <property type="entry name" value="HATPase_c"/>
    <property type="match status" value="1"/>
</dbReference>
<dbReference type="Proteomes" id="UP000217265">
    <property type="component" value="Chromosome"/>
</dbReference>
<feature type="transmembrane region" description="Helical" evidence="8">
    <location>
        <begin position="188"/>
        <end position="209"/>
    </location>
</feature>
<dbReference type="GO" id="GO:0030295">
    <property type="term" value="F:protein kinase activator activity"/>
    <property type="evidence" value="ECO:0007669"/>
    <property type="project" value="TreeGrafter"/>
</dbReference>
<dbReference type="InterPro" id="IPR013656">
    <property type="entry name" value="PAS_4"/>
</dbReference>
<accession>A0A290QGV7</accession>
<keyword evidence="4" id="KW-0808">Transferase</keyword>
<evidence type="ECO:0000256" key="4">
    <source>
        <dbReference type="ARBA" id="ARBA00022679"/>
    </source>
</evidence>
<sequence length="878" mass="97863">MLAVFPVMSGTNDKITLWAMILSCAVLITVSWLAVRTIHALRDANDRVVHTQEVLVRLERLKFDLKGAESAARGFVLEPKPVFIDEIAESRMGIERGLDELSMLVSDNRRQVDGLVTLRPLIARRLGLIQEVVALRSGGTLTDAVRERLLGDGLETMALVMDVIEGLAQQEKLLLGMRVKRSEGRLNWVYAAIGGGFFLSLILTGWPILRLRGELREREKARRQLVASSERIQDLYNQAPCGYFSVSGGGQITAMNDTLLRWMGLERAGLTRLTLEALCAPEMRADIAKWLRGSDTSAAFHERELEFVARDGKKRPVWLTAAQSTGGVDEWRITAVDIAERKRAEAVVAHARDQAESIVNTVRQPLIVLTEDLRVASANRAFHTLFNTDESLVAGRRFAEICDRQWNVPELLRALEDVVPKQKAVEGFEVSVNLPKKGRRLFEINASKLYRAGNHTTMTLVAIEDVTARKDLDDVHRQFRALFESLPGRYLVLSPEFTVVAVSDAYLAMTMTKRAEILGRNMFEIFPENADAPTTTAGSSVRASLNRVLQTGSADTMAVLRYDILRPDGSFEERHWSPVNSPVFGADKKVEYLIHRAEDVTEFVLAKKLQGDEPQAGGQDTRRERLETEMLSHSRELGSANEQLRALNEELEAFSYSVSHDLRAPLRHVAGFSEMLAAHAAESLDDKGRRYLKTITDSAARMGTLIDDLLMFSRMGRTEMRRQKVALNEMVATVQESLKPEINGRAVIWDIAALPEVECDVPMLRQVFANLLGNAVKYSRKQAEARISVSARSESDVMVEITVRDNGAGFDMKYAPKLFGVFQRLHSESEFEGTGVGLAIVRRIVQRHGGRIWAESAPGAGAAFYFTLPVARARDAVS</sequence>
<evidence type="ECO:0000313" key="11">
    <source>
        <dbReference type="Proteomes" id="UP000217265"/>
    </source>
</evidence>
<evidence type="ECO:0000256" key="5">
    <source>
        <dbReference type="ARBA" id="ARBA00022777"/>
    </source>
</evidence>
<keyword evidence="8" id="KW-0812">Transmembrane</keyword>
<dbReference type="SMART" id="SM00091">
    <property type="entry name" value="PAS"/>
    <property type="match status" value="3"/>
</dbReference>
<feature type="domain" description="Histidine kinase" evidence="9">
    <location>
        <begin position="657"/>
        <end position="872"/>
    </location>
</feature>
<dbReference type="GO" id="GO:0016020">
    <property type="term" value="C:membrane"/>
    <property type="evidence" value="ECO:0007669"/>
    <property type="project" value="UniProtKB-SubCell"/>
</dbReference>
<dbReference type="Pfam" id="PF05227">
    <property type="entry name" value="CHASE3"/>
    <property type="match status" value="1"/>
</dbReference>
<dbReference type="Pfam" id="PF00512">
    <property type="entry name" value="HisKA"/>
    <property type="match status" value="1"/>
</dbReference>
<dbReference type="InterPro" id="IPR050351">
    <property type="entry name" value="BphY/WalK/GraS-like"/>
</dbReference>
<dbReference type="AlphaFoldDB" id="A0A290QGV7"/>
<keyword evidence="8" id="KW-1133">Transmembrane helix</keyword>
<dbReference type="SUPFAM" id="SSF47384">
    <property type="entry name" value="Homodimeric domain of signal transducing histidine kinase"/>
    <property type="match status" value="1"/>
</dbReference>
<dbReference type="EMBL" id="CP023344">
    <property type="protein sequence ID" value="ATC65506.1"/>
    <property type="molecule type" value="Genomic_DNA"/>
</dbReference>
<evidence type="ECO:0000313" key="10">
    <source>
        <dbReference type="EMBL" id="ATC65506.1"/>
    </source>
</evidence>
<dbReference type="PANTHER" id="PTHR42878">
    <property type="entry name" value="TWO-COMPONENT HISTIDINE KINASE"/>
    <property type="match status" value="1"/>
</dbReference>
<comment type="catalytic activity">
    <reaction evidence="1">
        <text>ATP + protein L-histidine = ADP + protein N-phospho-L-histidine.</text>
        <dbReference type="EC" id="2.7.13.3"/>
    </reaction>
</comment>
<dbReference type="InterPro" id="IPR036890">
    <property type="entry name" value="HATPase_C_sf"/>
</dbReference>
<feature type="coiled-coil region" evidence="7">
    <location>
        <begin position="623"/>
        <end position="650"/>
    </location>
</feature>
<dbReference type="NCBIfam" id="TIGR00229">
    <property type="entry name" value="sensory_box"/>
    <property type="match status" value="2"/>
</dbReference>
<dbReference type="KEGG" id="vbh:CMV30_16995"/>
<evidence type="ECO:0000256" key="1">
    <source>
        <dbReference type="ARBA" id="ARBA00000085"/>
    </source>
</evidence>
<dbReference type="InterPro" id="IPR007891">
    <property type="entry name" value="CHASE3"/>
</dbReference>
<protein>
    <recommendedName>
        <fullName evidence="2">histidine kinase</fullName>
        <ecNumber evidence="2">2.7.13.3</ecNumber>
    </recommendedName>
</protein>
<dbReference type="PROSITE" id="PS50109">
    <property type="entry name" value="HIS_KIN"/>
    <property type="match status" value="1"/>
</dbReference>
<dbReference type="GO" id="GO:0000156">
    <property type="term" value="F:phosphorelay response regulator activity"/>
    <property type="evidence" value="ECO:0007669"/>
    <property type="project" value="TreeGrafter"/>
</dbReference>
<dbReference type="SUPFAM" id="SSF55874">
    <property type="entry name" value="ATPase domain of HSP90 chaperone/DNA topoisomerase II/histidine kinase"/>
    <property type="match status" value="1"/>
</dbReference>
<dbReference type="CDD" id="cd00082">
    <property type="entry name" value="HisKA"/>
    <property type="match status" value="1"/>
</dbReference>
<dbReference type="InterPro" id="IPR004358">
    <property type="entry name" value="Sig_transdc_His_kin-like_C"/>
</dbReference>
<name>A0A290QGV7_9BACT</name>
<dbReference type="GO" id="GO:0000155">
    <property type="term" value="F:phosphorelay sensor kinase activity"/>
    <property type="evidence" value="ECO:0007669"/>
    <property type="project" value="InterPro"/>
</dbReference>
<evidence type="ECO:0000256" key="2">
    <source>
        <dbReference type="ARBA" id="ARBA00012438"/>
    </source>
</evidence>
<keyword evidence="5" id="KW-0418">Kinase</keyword>
<dbReference type="PANTHER" id="PTHR42878:SF15">
    <property type="entry name" value="BACTERIOPHYTOCHROME"/>
    <property type="match status" value="1"/>
</dbReference>
<dbReference type="SMART" id="SM00388">
    <property type="entry name" value="HisKA"/>
    <property type="match status" value="1"/>
</dbReference>
<evidence type="ECO:0000256" key="8">
    <source>
        <dbReference type="SAM" id="Phobius"/>
    </source>
</evidence>
<proteinExistence type="predicted"/>
<dbReference type="FunFam" id="3.30.565.10:FF:000006">
    <property type="entry name" value="Sensor histidine kinase WalK"/>
    <property type="match status" value="1"/>
</dbReference>
<dbReference type="Pfam" id="PF13426">
    <property type="entry name" value="PAS_9"/>
    <property type="match status" value="1"/>
</dbReference>
<dbReference type="Gene3D" id="1.10.287.130">
    <property type="match status" value="1"/>
</dbReference>
<feature type="transmembrane region" description="Helical" evidence="8">
    <location>
        <begin position="15"/>
        <end position="35"/>
    </location>
</feature>
<reference evidence="10 11" key="1">
    <citation type="submission" date="2017-09" db="EMBL/GenBank/DDBJ databases">
        <title>Complete genome sequence of Verrucomicrobial strain HZ-65, isolated from freshwater.</title>
        <authorList>
            <person name="Choi A."/>
        </authorList>
    </citation>
    <scope>NUCLEOTIDE SEQUENCE [LARGE SCALE GENOMIC DNA]</scope>
    <source>
        <strain evidence="10 11">HZ-65</strain>
    </source>
</reference>
<keyword evidence="6 8" id="KW-0472">Membrane</keyword>
<dbReference type="Gene3D" id="3.30.565.10">
    <property type="entry name" value="Histidine kinase-like ATPase, C-terminal domain"/>
    <property type="match status" value="1"/>
</dbReference>